<comment type="similarity">
    <text evidence="7">Belongs to the binding-protein-dependent transport system permease family.</text>
</comment>
<comment type="caution">
    <text evidence="9">The sequence shown here is derived from an EMBL/GenBank/DDBJ whole genome shotgun (WGS) entry which is preliminary data.</text>
</comment>
<reference evidence="9 10" key="1">
    <citation type="submission" date="2020-08" db="EMBL/GenBank/DDBJ databases">
        <title>Genomic Encyclopedia of Type Strains, Phase IV (KMG-IV): sequencing the most valuable type-strain genomes for metagenomic binning, comparative biology and taxonomic classification.</title>
        <authorList>
            <person name="Goeker M."/>
        </authorList>
    </citation>
    <scope>NUCLEOTIDE SEQUENCE [LARGE SCALE GENOMIC DNA]</scope>
    <source>
        <strain evidence="9 10">DSM 28760</strain>
    </source>
</reference>
<dbReference type="PANTHER" id="PTHR43386">
    <property type="entry name" value="OLIGOPEPTIDE TRANSPORT SYSTEM PERMEASE PROTEIN APPC"/>
    <property type="match status" value="1"/>
</dbReference>
<evidence type="ECO:0000259" key="8">
    <source>
        <dbReference type="PROSITE" id="PS50928"/>
    </source>
</evidence>
<comment type="subcellular location">
    <subcellularLocation>
        <location evidence="1 7">Cell membrane</location>
        <topology evidence="1 7">Multi-pass membrane protein</topology>
    </subcellularLocation>
</comment>
<evidence type="ECO:0000256" key="3">
    <source>
        <dbReference type="ARBA" id="ARBA00022475"/>
    </source>
</evidence>
<dbReference type="CDD" id="cd06261">
    <property type="entry name" value="TM_PBP2"/>
    <property type="match status" value="1"/>
</dbReference>
<keyword evidence="2 7" id="KW-0813">Transport</keyword>
<feature type="transmembrane region" description="Helical" evidence="7">
    <location>
        <begin position="70"/>
        <end position="95"/>
    </location>
</feature>
<feature type="domain" description="ABC transmembrane type-1" evidence="8">
    <location>
        <begin position="68"/>
        <end position="257"/>
    </location>
</feature>
<organism evidence="9 10">
    <name type="scientific">Pseudochelatococcus contaminans</name>
    <dbReference type="NCBI Taxonomy" id="1538103"/>
    <lineage>
        <taxon>Bacteria</taxon>
        <taxon>Pseudomonadati</taxon>
        <taxon>Pseudomonadota</taxon>
        <taxon>Alphaproteobacteria</taxon>
        <taxon>Hyphomicrobiales</taxon>
        <taxon>Chelatococcaceae</taxon>
        <taxon>Pseudochelatococcus</taxon>
    </lineage>
</organism>
<dbReference type="Pfam" id="PF00528">
    <property type="entry name" value="BPD_transp_1"/>
    <property type="match status" value="1"/>
</dbReference>
<dbReference type="RefSeq" id="WP_183752485.1">
    <property type="nucleotide sequence ID" value="NZ_JACICC010000004.1"/>
</dbReference>
<feature type="transmembrane region" description="Helical" evidence="7">
    <location>
        <begin position="232"/>
        <end position="257"/>
    </location>
</feature>
<evidence type="ECO:0000256" key="5">
    <source>
        <dbReference type="ARBA" id="ARBA00022989"/>
    </source>
</evidence>
<keyword evidence="5 7" id="KW-1133">Transmembrane helix</keyword>
<dbReference type="EMBL" id="JACICC010000004">
    <property type="protein sequence ID" value="MBB3809921.1"/>
    <property type="molecule type" value="Genomic_DNA"/>
</dbReference>
<name>A0A7W5Z4B5_9HYPH</name>
<dbReference type="PROSITE" id="PS50928">
    <property type="entry name" value="ABC_TM1"/>
    <property type="match status" value="1"/>
</dbReference>
<evidence type="ECO:0000313" key="10">
    <source>
        <dbReference type="Proteomes" id="UP000537592"/>
    </source>
</evidence>
<dbReference type="InterPro" id="IPR050366">
    <property type="entry name" value="BP-dependent_transpt_permease"/>
</dbReference>
<evidence type="ECO:0000313" key="9">
    <source>
        <dbReference type="EMBL" id="MBB3809921.1"/>
    </source>
</evidence>
<dbReference type="GO" id="GO:0055085">
    <property type="term" value="P:transmembrane transport"/>
    <property type="evidence" value="ECO:0007669"/>
    <property type="project" value="InterPro"/>
</dbReference>
<dbReference type="SUPFAM" id="SSF161098">
    <property type="entry name" value="MetI-like"/>
    <property type="match status" value="1"/>
</dbReference>
<dbReference type="Proteomes" id="UP000537592">
    <property type="component" value="Unassembled WGS sequence"/>
</dbReference>
<feature type="transmembrane region" description="Helical" evidence="7">
    <location>
        <begin position="12"/>
        <end position="30"/>
    </location>
</feature>
<evidence type="ECO:0000256" key="1">
    <source>
        <dbReference type="ARBA" id="ARBA00004651"/>
    </source>
</evidence>
<feature type="transmembrane region" description="Helical" evidence="7">
    <location>
        <begin position="193"/>
        <end position="212"/>
    </location>
</feature>
<dbReference type="GO" id="GO:0005886">
    <property type="term" value="C:plasma membrane"/>
    <property type="evidence" value="ECO:0007669"/>
    <property type="project" value="UniProtKB-SubCell"/>
</dbReference>
<evidence type="ECO:0000256" key="4">
    <source>
        <dbReference type="ARBA" id="ARBA00022692"/>
    </source>
</evidence>
<keyword evidence="6 7" id="KW-0472">Membrane</keyword>
<evidence type="ECO:0000256" key="2">
    <source>
        <dbReference type="ARBA" id="ARBA00022448"/>
    </source>
</evidence>
<evidence type="ECO:0000256" key="7">
    <source>
        <dbReference type="RuleBase" id="RU363032"/>
    </source>
</evidence>
<keyword evidence="3" id="KW-1003">Cell membrane</keyword>
<dbReference type="Gene3D" id="1.10.3720.10">
    <property type="entry name" value="MetI-like"/>
    <property type="match status" value="1"/>
</dbReference>
<proteinExistence type="inferred from homology"/>
<accession>A0A7W5Z4B5</accession>
<evidence type="ECO:0000256" key="6">
    <source>
        <dbReference type="ARBA" id="ARBA00023136"/>
    </source>
</evidence>
<dbReference type="AlphaFoldDB" id="A0A7W5Z4B5"/>
<gene>
    <name evidence="9" type="ORF">FHS81_002009</name>
</gene>
<sequence length="271" mass="28869">MRRLRSPATVLAYIFLGLVFIASVGAPWIAPHGVSEIVGRGWEPPSANALFGTDTVGRDLFSRLIWGAPVTMAIALSATLLAFLLGGATGMLAGLSRGRFGMLLDRMNDVLISLPTLISALVLLSVLPRNTFILVAVIGLLESTRVFRVSRALAAELGAMEFVEVARLRGENLFWIIRAEVLPNALTPLLAEFGLRFTLAVIFLSTLSFLGLGIQPPAVDWGSLVRENKDGIVFSVGAALIPGAAIALLAISVNLVVDRLLERSAATRSGR</sequence>
<dbReference type="PANTHER" id="PTHR43386:SF25">
    <property type="entry name" value="PEPTIDE ABC TRANSPORTER PERMEASE PROTEIN"/>
    <property type="match status" value="1"/>
</dbReference>
<dbReference type="InterPro" id="IPR035906">
    <property type="entry name" value="MetI-like_sf"/>
</dbReference>
<dbReference type="InterPro" id="IPR000515">
    <property type="entry name" value="MetI-like"/>
</dbReference>
<keyword evidence="4 7" id="KW-0812">Transmembrane</keyword>
<protein>
    <submittedName>
        <fullName evidence="9">Peptide/nickel transport system permease protein</fullName>
    </submittedName>
</protein>
<keyword evidence="10" id="KW-1185">Reference proteome</keyword>